<dbReference type="SUPFAM" id="SSF53649">
    <property type="entry name" value="Alkaline phosphatase-like"/>
    <property type="match status" value="1"/>
</dbReference>
<dbReference type="AlphaFoldDB" id="A0A8W8J491"/>
<keyword evidence="1" id="KW-1133">Transmembrane helix</keyword>
<keyword evidence="1" id="KW-0472">Membrane</keyword>
<dbReference type="Gene3D" id="3.30.1360.180">
    <property type="match status" value="1"/>
</dbReference>
<dbReference type="GO" id="GO:0016787">
    <property type="term" value="F:hydrolase activity"/>
    <property type="evidence" value="ECO:0007669"/>
    <property type="project" value="UniProtKB-ARBA"/>
</dbReference>
<feature type="transmembrane region" description="Helical" evidence="1">
    <location>
        <begin position="427"/>
        <end position="448"/>
    </location>
</feature>
<dbReference type="CDD" id="cd16018">
    <property type="entry name" value="Enpp"/>
    <property type="match status" value="1"/>
</dbReference>
<proteinExistence type="predicted"/>
<evidence type="ECO:0000256" key="1">
    <source>
        <dbReference type="SAM" id="Phobius"/>
    </source>
</evidence>
<evidence type="ECO:0008006" key="4">
    <source>
        <dbReference type="Google" id="ProtNLM"/>
    </source>
</evidence>
<reference evidence="2" key="1">
    <citation type="submission" date="2022-08" db="UniProtKB">
        <authorList>
            <consortium name="EnsemblMetazoa"/>
        </authorList>
    </citation>
    <scope>IDENTIFICATION</scope>
    <source>
        <strain evidence="2">05x7-T-G4-1.051#20</strain>
    </source>
</reference>
<dbReference type="PANTHER" id="PTHR10151">
    <property type="entry name" value="ECTONUCLEOTIDE PYROPHOSPHATASE/PHOSPHODIESTERASE"/>
    <property type="match status" value="1"/>
</dbReference>
<evidence type="ECO:0000313" key="3">
    <source>
        <dbReference type="Proteomes" id="UP000005408"/>
    </source>
</evidence>
<dbReference type="Gene3D" id="3.40.720.10">
    <property type="entry name" value="Alkaline Phosphatase, subunit A"/>
    <property type="match status" value="1"/>
</dbReference>
<keyword evidence="3" id="KW-1185">Reference proteome</keyword>
<sequence length="489" mass="55194">MWSSIFDHGEARPIHESPKLIVISVDGFRFDFLQRFSNQDIPNFRYFTEHGASVKYVKNVFPSVTYPNHMSIISGLYPENHGVVHNSFRDEYLNDTFELDSMFQNFDSRWFDNGHEVIYSANSKGNGVRETGSALWPGGLTTIQGVQPRTIGRAFSGNISLPYNTRVDYVINWLTDKVRPINLGLLYFDEPDEAGHKFGPDSPEVAQAIQKVDAGLGYLRQRLNETNLLDKVNIIITSDHGMIAADKGFVNIDKCIDSQWYSSVGTWNTVFFIYPQKGYQGKVLDGLQNCKNIYTYSKDNEQLKKMHFQKNSRIAPIVLEAKAGYIITTNRTPRDLVTKGAHGYDPEKVQEMRPFFLAYGPSFKSNFTHTHPINIVDIYPLMCEILSVEAAPNNGTLSEVKELLITPPAEKLSLSNLKEKLFETTGITFFVIIVLSSLVGGIYCIGAVRQSRITARKRRIFGRVSSPLRAFPDARALLQSDDDEGSDDL</sequence>
<keyword evidence="1" id="KW-0812">Transmembrane</keyword>
<protein>
    <recommendedName>
        <fullName evidence="4">Ectonucleotide pyrophosphatase/phosphodiesterase family member 5</fullName>
    </recommendedName>
</protein>
<accession>A0A8W8J491</accession>
<dbReference type="Pfam" id="PF01663">
    <property type="entry name" value="Phosphodiest"/>
    <property type="match status" value="1"/>
</dbReference>
<evidence type="ECO:0000313" key="2">
    <source>
        <dbReference type="EnsemblMetazoa" id="G16978.2:cds"/>
    </source>
</evidence>
<dbReference type="InterPro" id="IPR017850">
    <property type="entry name" value="Alkaline_phosphatase_core_sf"/>
</dbReference>
<dbReference type="InterPro" id="IPR002591">
    <property type="entry name" value="Phosphodiest/P_Trfase"/>
</dbReference>
<dbReference type="EnsemblMetazoa" id="G16978.2">
    <property type="protein sequence ID" value="G16978.2:cds"/>
    <property type="gene ID" value="G16978"/>
</dbReference>
<organism evidence="2 3">
    <name type="scientific">Magallana gigas</name>
    <name type="common">Pacific oyster</name>
    <name type="synonym">Crassostrea gigas</name>
    <dbReference type="NCBI Taxonomy" id="29159"/>
    <lineage>
        <taxon>Eukaryota</taxon>
        <taxon>Metazoa</taxon>
        <taxon>Spiralia</taxon>
        <taxon>Lophotrochozoa</taxon>
        <taxon>Mollusca</taxon>
        <taxon>Bivalvia</taxon>
        <taxon>Autobranchia</taxon>
        <taxon>Pteriomorphia</taxon>
        <taxon>Ostreida</taxon>
        <taxon>Ostreoidea</taxon>
        <taxon>Ostreidae</taxon>
        <taxon>Magallana</taxon>
    </lineage>
</organism>
<name>A0A8W8J491_MAGGI</name>
<dbReference type="Proteomes" id="UP000005408">
    <property type="component" value="Unassembled WGS sequence"/>
</dbReference>
<dbReference type="PANTHER" id="PTHR10151:SF120">
    <property type="entry name" value="BIS(5'-ADENOSYL)-TRIPHOSPHATASE"/>
    <property type="match status" value="1"/>
</dbReference>